<keyword evidence="10 11" id="KW-0807">Transducer</keyword>
<dbReference type="GO" id="GO:0060326">
    <property type="term" value="P:cell chemotaxis"/>
    <property type="evidence" value="ECO:0007669"/>
    <property type="project" value="TreeGrafter"/>
</dbReference>
<evidence type="ECO:0000256" key="11">
    <source>
        <dbReference type="RuleBase" id="RU000688"/>
    </source>
</evidence>
<dbReference type="PANTHER" id="PTHR10489:SF608">
    <property type="entry name" value="C-C CHEMOKINE RECEPTOR TYPE 4"/>
    <property type="match status" value="1"/>
</dbReference>
<dbReference type="PROSITE" id="PS00237">
    <property type="entry name" value="G_PROTEIN_RECEP_F1_1"/>
    <property type="match status" value="1"/>
</dbReference>
<dbReference type="AlphaFoldDB" id="S7PUA8"/>
<dbReference type="Gene3D" id="3.30.160.60">
    <property type="entry name" value="Classic Zinc Finger"/>
    <property type="match status" value="1"/>
</dbReference>
<evidence type="ECO:0000259" key="14">
    <source>
        <dbReference type="PROSITE" id="PS50262"/>
    </source>
</evidence>
<keyword evidence="4" id="KW-0863">Zinc-finger</keyword>
<dbReference type="GO" id="GO:0008270">
    <property type="term" value="F:zinc ion binding"/>
    <property type="evidence" value="ECO:0007669"/>
    <property type="project" value="UniProtKB-KW"/>
</dbReference>
<evidence type="ECO:0000256" key="8">
    <source>
        <dbReference type="ARBA" id="ARBA00023136"/>
    </source>
</evidence>
<accession>S7PUA8</accession>
<evidence type="ECO:0000256" key="6">
    <source>
        <dbReference type="ARBA" id="ARBA00022989"/>
    </source>
</evidence>
<keyword evidence="9 11" id="KW-0675">Receptor</keyword>
<evidence type="ECO:0000256" key="1">
    <source>
        <dbReference type="ARBA" id="ARBA00004651"/>
    </source>
</evidence>
<dbReference type="CDD" id="cd19796">
    <property type="entry name" value="Bbox2_TRIM71_C-VII"/>
    <property type="match status" value="1"/>
</dbReference>
<proteinExistence type="inferred from homology"/>
<dbReference type="SMART" id="SM01381">
    <property type="entry name" value="7TM_GPCR_Srsx"/>
    <property type="match status" value="1"/>
</dbReference>
<dbReference type="InterPro" id="IPR000315">
    <property type="entry name" value="Znf_B-box"/>
</dbReference>
<keyword evidence="16" id="KW-1185">Reference proteome</keyword>
<feature type="transmembrane region" description="Helical" evidence="13">
    <location>
        <begin position="320"/>
        <end position="343"/>
    </location>
</feature>
<dbReference type="InterPro" id="IPR017452">
    <property type="entry name" value="GPCR_Rhodpsn_7TM"/>
</dbReference>
<comment type="similarity">
    <text evidence="11">Belongs to the G-protein coupled receptor 1 family.</text>
</comment>
<dbReference type="PROSITE" id="PS50262">
    <property type="entry name" value="G_PROTEIN_RECEP_F1_2"/>
    <property type="match status" value="1"/>
</dbReference>
<dbReference type="Pfam" id="PF00001">
    <property type="entry name" value="7tm_1"/>
    <property type="match status" value="1"/>
</dbReference>
<feature type="transmembrane region" description="Helical" evidence="13">
    <location>
        <begin position="527"/>
        <end position="550"/>
    </location>
</feature>
<keyword evidence="5" id="KW-0862">Zinc</keyword>
<keyword evidence="2" id="KW-1003">Cell membrane</keyword>
<evidence type="ECO:0000256" key="3">
    <source>
        <dbReference type="ARBA" id="ARBA00022692"/>
    </source>
</evidence>
<dbReference type="SUPFAM" id="SSF57845">
    <property type="entry name" value="B-box zinc-binding domain"/>
    <property type="match status" value="1"/>
</dbReference>
<feature type="transmembrane region" description="Helical" evidence="13">
    <location>
        <begin position="486"/>
        <end position="507"/>
    </location>
</feature>
<dbReference type="GO" id="GO:0006955">
    <property type="term" value="P:immune response"/>
    <property type="evidence" value="ECO:0007669"/>
    <property type="project" value="InterPro"/>
</dbReference>
<evidence type="ECO:0000256" key="13">
    <source>
        <dbReference type="SAM" id="Phobius"/>
    </source>
</evidence>
<keyword evidence="8 13" id="KW-0472">Membrane</keyword>
<feature type="transmembrane region" description="Helical" evidence="13">
    <location>
        <begin position="394"/>
        <end position="417"/>
    </location>
</feature>
<dbReference type="Pfam" id="PF00643">
    <property type="entry name" value="zf-B_box"/>
    <property type="match status" value="1"/>
</dbReference>
<dbReference type="InterPro" id="IPR050119">
    <property type="entry name" value="CCR1-9-like"/>
</dbReference>
<feature type="transmembrane region" description="Helical" evidence="13">
    <location>
        <begin position="443"/>
        <end position="465"/>
    </location>
</feature>
<keyword evidence="4" id="KW-0479">Metal-binding</keyword>
<dbReference type="FunFam" id="1.20.1070.10:FF:000026">
    <property type="entry name" value="C-C chemokine receptor type 5"/>
    <property type="match status" value="1"/>
</dbReference>
<feature type="transmembrane region" description="Helical" evidence="13">
    <location>
        <begin position="288"/>
        <end position="308"/>
    </location>
</feature>
<keyword evidence="7 11" id="KW-0297">G-protein coupled receptor</keyword>
<dbReference type="eggNOG" id="KOG3656">
    <property type="taxonomic scope" value="Eukaryota"/>
</dbReference>
<feature type="domain" description="G-protein coupled receptors family 1 profile" evidence="14">
    <location>
        <begin position="299"/>
        <end position="547"/>
    </location>
</feature>
<evidence type="ECO:0000256" key="2">
    <source>
        <dbReference type="ARBA" id="ARBA00022475"/>
    </source>
</evidence>
<keyword evidence="3 11" id="KW-0812">Transmembrane</keyword>
<dbReference type="CDD" id="cd14984">
    <property type="entry name" value="7tmA_Chemokine_R"/>
    <property type="match status" value="1"/>
</dbReference>
<dbReference type="GO" id="GO:0009897">
    <property type="term" value="C:external side of plasma membrane"/>
    <property type="evidence" value="ECO:0007669"/>
    <property type="project" value="TreeGrafter"/>
</dbReference>
<dbReference type="GO" id="GO:0006954">
    <property type="term" value="P:inflammatory response"/>
    <property type="evidence" value="ECO:0007669"/>
    <property type="project" value="InterPro"/>
</dbReference>
<keyword evidence="6 13" id="KW-1133">Transmembrane helix</keyword>
<dbReference type="PRINTS" id="PR01109">
    <property type="entry name" value="CHEMOKINER4"/>
</dbReference>
<gene>
    <name evidence="15" type="ORF">D623_10023944</name>
</gene>
<evidence type="ECO:0000256" key="7">
    <source>
        <dbReference type="ARBA" id="ARBA00023040"/>
    </source>
</evidence>
<organism evidence="15 16">
    <name type="scientific">Myotis brandtii</name>
    <name type="common">Brandt's bat</name>
    <dbReference type="NCBI Taxonomy" id="109478"/>
    <lineage>
        <taxon>Eukaryota</taxon>
        <taxon>Metazoa</taxon>
        <taxon>Chordata</taxon>
        <taxon>Craniata</taxon>
        <taxon>Vertebrata</taxon>
        <taxon>Euteleostomi</taxon>
        <taxon>Mammalia</taxon>
        <taxon>Eutheria</taxon>
        <taxon>Laurasiatheria</taxon>
        <taxon>Chiroptera</taxon>
        <taxon>Yangochiroptera</taxon>
        <taxon>Vespertilionidae</taxon>
        <taxon>Myotis</taxon>
    </lineage>
</organism>
<dbReference type="SUPFAM" id="SSF81321">
    <property type="entry name" value="Family A G protein-coupled receptor-like"/>
    <property type="match status" value="1"/>
</dbReference>
<dbReference type="GO" id="GO:0019957">
    <property type="term" value="F:C-C chemokine binding"/>
    <property type="evidence" value="ECO:0007669"/>
    <property type="project" value="TreeGrafter"/>
</dbReference>
<dbReference type="InterPro" id="IPR000276">
    <property type="entry name" value="GPCR_Rhodpsn"/>
</dbReference>
<reference evidence="15 16" key="1">
    <citation type="journal article" date="2013" name="Nat. Commun.">
        <title>Genome analysis reveals insights into physiology and longevity of the Brandt's bat Myotis brandtii.</title>
        <authorList>
            <person name="Seim I."/>
            <person name="Fang X."/>
            <person name="Xiong Z."/>
            <person name="Lobanov A.V."/>
            <person name="Huang Z."/>
            <person name="Ma S."/>
            <person name="Feng Y."/>
            <person name="Turanov A.A."/>
            <person name="Zhu Y."/>
            <person name="Lenz T.L."/>
            <person name="Gerashchenko M.V."/>
            <person name="Fan D."/>
            <person name="Hee Yim S."/>
            <person name="Yao X."/>
            <person name="Jordan D."/>
            <person name="Xiong Y."/>
            <person name="Ma Y."/>
            <person name="Lyapunov A.N."/>
            <person name="Chen G."/>
            <person name="Kulakova O.I."/>
            <person name="Sun Y."/>
            <person name="Lee S.G."/>
            <person name="Bronson R.T."/>
            <person name="Moskalev A.A."/>
            <person name="Sunyaev S.R."/>
            <person name="Zhang G."/>
            <person name="Krogh A."/>
            <person name="Wang J."/>
            <person name="Gladyshev V.N."/>
        </authorList>
    </citation>
    <scope>NUCLEOTIDE SEQUENCE [LARGE SCALE GENOMIC DNA]</scope>
</reference>
<dbReference type="GO" id="GO:0016493">
    <property type="term" value="F:C-C chemokine receptor activity"/>
    <property type="evidence" value="ECO:0007669"/>
    <property type="project" value="InterPro"/>
</dbReference>
<feature type="transmembrane region" description="Helical" evidence="13">
    <location>
        <begin position="355"/>
        <end position="373"/>
    </location>
</feature>
<evidence type="ECO:0000256" key="5">
    <source>
        <dbReference type="ARBA" id="ARBA00022833"/>
    </source>
</evidence>
<keyword evidence="12" id="KW-0175">Coiled coil</keyword>
<dbReference type="InterPro" id="IPR000355">
    <property type="entry name" value="Chemokine_rcpt"/>
</dbReference>
<dbReference type="PRINTS" id="PR00237">
    <property type="entry name" value="GPCRRHODOPSN"/>
</dbReference>
<dbReference type="EMBL" id="KE163946">
    <property type="protein sequence ID" value="EPQ14478.1"/>
    <property type="molecule type" value="Genomic_DNA"/>
</dbReference>
<dbReference type="PANTHER" id="PTHR10489">
    <property type="entry name" value="CELL ADHESION MOLECULE"/>
    <property type="match status" value="1"/>
</dbReference>
<dbReference type="PRINTS" id="PR00657">
    <property type="entry name" value="CCCHEMOKINER"/>
</dbReference>
<evidence type="ECO:0000256" key="12">
    <source>
        <dbReference type="SAM" id="Coils"/>
    </source>
</evidence>
<protein>
    <submittedName>
        <fullName evidence="15">C-C chemokine receptor type 4</fullName>
    </submittedName>
</protein>
<name>S7PUA8_MYOBR</name>
<evidence type="ECO:0000256" key="9">
    <source>
        <dbReference type="ARBA" id="ARBA00023170"/>
    </source>
</evidence>
<feature type="coiled-coil region" evidence="12">
    <location>
        <begin position="126"/>
        <end position="153"/>
    </location>
</feature>
<evidence type="ECO:0000313" key="16">
    <source>
        <dbReference type="Proteomes" id="UP000052978"/>
    </source>
</evidence>
<evidence type="ECO:0000313" key="15">
    <source>
        <dbReference type="EMBL" id="EPQ14478.1"/>
    </source>
</evidence>
<evidence type="ECO:0000256" key="10">
    <source>
        <dbReference type="ARBA" id="ARBA00023224"/>
    </source>
</evidence>
<comment type="subcellular location">
    <subcellularLocation>
        <location evidence="1">Cell membrane</location>
        <topology evidence="1">Multi-pass membrane protein</topology>
    </subcellularLocation>
</comment>
<evidence type="ECO:0000256" key="4">
    <source>
        <dbReference type="ARBA" id="ARBA00022771"/>
    </source>
</evidence>
<dbReference type="Gene3D" id="1.20.1070.10">
    <property type="entry name" value="Rhodopsin 7-helix transmembrane proteins"/>
    <property type="match status" value="1"/>
</dbReference>
<dbReference type="GO" id="GO:0007204">
    <property type="term" value="P:positive regulation of cytosolic calcium ion concentration"/>
    <property type="evidence" value="ECO:0007669"/>
    <property type="project" value="TreeGrafter"/>
</dbReference>
<dbReference type="GO" id="GO:0019722">
    <property type="term" value="P:calcium-mediated signaling"/>
    <property type="evidence" value="ECO:0007669"/>
    <property type="project" value="TreeGrafter"/>
</dbReference>
<dbReference type="Proteomes" id="UP000052978">
    <property type="component" value="Unassembled WGS sequence"/>
</dbReference>
<sequence length="603" mass="69104">MEKYPQVRINNNINKNVLHLYCDTCSVPICRECTMGRHGGHSFIYLQEALQDSRALTIQLLADAQQGRQAIQLSIEQAQTVAEQVEMKAKVVQSEVKAVTARHKKALEERECELLWKVEKIRQVKAKSLYLQVEKLRQNLNKLESTISAVQQVLEEGRALDILLARDRMLAQVQELKTKMGLWLASREKPTHIPRLAYVTFVSFKATVPALLLERVWQSLADLPQSHVQKSKVCLEEPVDLKMNVTDTTDPTLTDESIYSIYYHDDNFPEPCTKEGVKKFGGLFLPPLYTLVFLFGLLGNSMVVLVLFKYKRLRSMTDVYLLNLAISDLLFVLSLPFWAYYAADQWVFGLGLCKIISWIYLVGFYSGIFFIMLMSIDRYLAIVHVVFSLRARTVTYGVIISLATWSVAVFVSLPGLLFSTCYTERNHTYCKTKYSFNSTQWKVLSSLEINVLGLVIPLGIMLFCYSRIIRTLQHCKNEKKNKAVKMIFAVVVLFLGFWTPYNVVLFLETLVELEVLQDCTLERHLDYAIQATETLAFVHCCLNPVIYFFLGEKFRKYIIQLLKTCRGSFVLCKHCGLLQNYSPDAPSSSFTQSTMDHELHDAL</sequence>
<dbReference type="InterPro" id="IPR002239">
    <property type="entry name" value="Chemokine_CCR4"/>
</dbReference>